<feature type="transmembrane region" description="Helical" evidence="13">
    <location>
        <begin position="913"/>
        <end position="936"/>
    </location>
</feature>
<evidence type="ECO:0000256" key="7">
    <source>
        <dbReference type="ARBA" id="ARBA00022729"/>
    </source>
</evidence>
<dbReference type="SUPFAM" id="SSF52047">
    <property type="entry name" value="RNI-like"/>
    <property type="match status" value="1"/>
</dbReference>
<keyword evidence="6 13" id="KW-0812">Transmembrane</keyword>
<organism evidence="16 17">
    <name type="scientific">Rhynchospora pubera</name>
    <dbReference type="NCBI Taxonomy" id="906938"/>
    <lineage>
        <taxon>Eukaryota</taxon>
        <taxon>Viridiplantae</taxon>
        <taxon>Streptophyta</taxon>
        <taxon>Embryophyta</taxon>
        <taxon>Tracheophyta</taxon>
        <taxon>Spermatophyta</taxon>
        <taxon>Magnoliopsida</taxon>
        <taxon>Liliopsida</taxon>
        <taxon>Poales</taxon>
        <taxon>Cyperaceae</taxon>
        <taxon>Cyperoideae</taxon>
        <taxon>Rhynchosporeae</taxon>
        <taxon>Rhynchospora</taxon>
    </lineage>
</organism>
<dbReference type="GO" id="GO:0016301">
    <property type="term" value="F:kinase activity"/>
    <property type="evidence" value="ECO:0007669"/>
    <property type="project" value="UniProtKB-KW"/>
</dbReference>
<feature type="chain" id="PRO_5043709353" evidence="14">
    <location>
        <begin position="25"/>
        <end position="971"/>
    </location>
</feature>
<dbReference type="FunFam" id="3.80.10.10:FF:000111">
    <property type="entry name" value="LRR receptor-like serine/threonine-protein kinase ERECTA"/>
    <property type="match status" value="1"/>
</dbReference>
<keyword evidence="3" id="KW-1003">Cell membrane</keyword>
<dbReference type="PANTHER" id="PTHR48063:SF90">
    <property type="entry name" value="OS11G0565920 PROTEIN"/>
    <property type="match status" value="1"/>
</dbReference>
<dbReference type="InterPro" id="IPR001611">
    <property type="entry name" value="Leu-rich_rpt"/>
</dbReference>
<keyword evidence="7 14" id="KW-0732">Signal</keyword>
<dbReference type="SMART" id="SM00369">
    <property type="entry name" value="LRR_TYP"/>
    <property type="match status" value="8"/>
</dbReference>
<keyword evidence="12" id="KW-0325">Glycoprotein</keyword>
<evidence type="ECO:0000256" key="1">
    <source>
        <dbReference type="ARBA" id="ARBA00004251"/>
    </source>
</evidence>
<dbReference type="Pfam" id="PF00560">
    <property type="entry name" value="LRR_1"/>
    <property type="match status" value="12"/>
</dbReference>
<evidence type="ECO:0000256" key="11">
    <source>
        <dbReference type="ARBA" id="ARBA00023170"/>
    </source>
</evidence>
<dbReference type="Gene3D" id="3.80.10.10">
    <property type="entry name" value="Ribonuclease Inhibitor"/>
    <property type="match status" value="3"/>
</dbReference>
<dbReference type="GO" id="GO:0009742">
    <property type="term" value="P:brassinosteroid mediated signaling pathway"/>
    <property type="evidence" value="ECO:0007669"/>
    <property type="project" value="UniProtKB-KW"/>
</dbReference>
<evidence type="ECO:0000256" key="8">
    <source>
        <dbReference type="ARBA" id="ARBA00022737"/>
    </source>
</evidence>
<keyword evidence="16" id="KW-0418">Kinase</keyword>
<evidence type="ECO:0000256" key="5">
    <source>
        <dbReference type="ARBA" id="ARBA00022626"/>
    </source>
</evidence>
<feature type="signal peptide" evidence="14">
    <location>
        <begin position="1"/>
        <end position="24"/>
    </location>
</feature>
<gene>
    <name evidence="16" type="ORF">LUZ62_054931</name>
</gene>
<evidence type="ECO:0000256" key="9">
    <source>
        <dbReference type="ARBA" id="ARBA00022989"/>
    </source>
</evidence>
<evidence type="ECO:0000256" key="10">
    <source>
        <dbReference type="ARBA" id="ARBA00023136"/>
    </source>
</evidence>
<keyword evidence="10 13" id="KW-0472">Membrane</keyword>
<dbReference type="SMART" id="SM00365">
    <property type="entry name" value="LRR_SD22"/>
    <property type="match status" value="4"/>
</dbReference>
<keyword evidence="16" id="KW-0808">Transferase</keyword>
<comment type="similarity">
    <text evidence="2">Belongs to the RLP family.</text>
</comment>
<evidence type="ECO:0000313" key="16">
    <source>
        <dbReference type="EMBL" id="KAJ4770674.1"/>
    </source>
</evidence>
<dbReference type="AlphaFoldDB" id="A0AAV8DS95"/>
<protein>
    <submittedName>
        <fullName evidence="16">LRR receptor-like serine/threonine-protein kinase GSO1</fullName>
    </submittedName>
</protein>
<comment type="subcellular location">
    <subcellularLocation>
        <location evidence="1">Cell membrane</location>
        <topology evidence="1">Single-pass type I membrane protein</topology>
    </subcellularLocation>
</comment>
<keyword evidence="9 13" id="KW-1133">Transmembrane helix</keyword>
<evidence type="ECO:0000256" key="12">
    <source>
        <dbReference type="ARBA" id="ARBA00023180"/>
    </source>
</evidence>
<dbReference type="PROSITE" id="PS51450">
    <property type="entry name" value="LRR"/>
    <property type="match status" value="1"/>
</dbReference>
<accession>A0AAV8DS95</accession>
<dbReference type="Pfam" id="PF08263">
    <property type="entry name" value="LRRNT_2"/>
    <property type="match status" value="1"/>
</dbReference>
<evidence type="ECO:0000256" key="2">
    <source>
        <dbReference type="ARBA" id="ARBA00009592"/>
    </source>
</evidence>
<dbReference type="FunFam" id="3.80.10.10:FF:000095">
    <property type="entry name" value="LRR receptor-like serine/threonine-protein kinase GSO1"/>
    <property type="match status" value="1"/>
</dbReference>
<dbReference type="InterPro" id="IPR046956">
    <property type="entry name" value="RLP23-like"/>
</dbReference>
<evidence type="ECO:0000256" key="13">
    <source>
        <dbReference type="SAM" id="Phobius"/>
    </source>
</evidence>
<dbReference type="PANTHER" id="PTHR48063">
    <property type="entry name" value="LRR RECEPTOR-LIKE KINASE"/>
    <property type="match status" value="1"/>
</dbReference>
<dbReference type="GO" id="GO:0005886">
    <property type="term" value="C:plasma membrane"/>
    <property type="evidence" value="ECO:0007669"/>
    <property type="project" value="UniProtKB-SubCell"/>
</dbReference>
<dbReference type="InterPro" id="IPR003591">
    <property type="entry name" value="Leu-rich_rpt_typical-subtyp"/>
</dbReference>
<reference evidence="16" key="1">
    <citation type="submission" date="2022-08" db="EMBL/GenBank/DDBJ databases">
        <authorList>
            <person name="Marques A."/>
        </authorList>
    </citation>
    <scope>NUCLEOTIDE SEQUENCE</scope>
    <source>
        <strain evidence="16">RhyPub2mFocal</strain>
        <tissue evidence="16">Leaves</tissue>
    </source>
</reference>
<proteinExistence type="inferred from homology"/>
<feature type="domain" description="Leucine-rich repeat-containing N-terminal plant-type" evidence="15">
    <location>
        <begin position="29"/>
        <end position="63"/>
    </location>
</feature>
<keyword evidence="8" id="KW-0677">Repeat</keyword>
<keyword evidence="11 16" id="KW-0675">Receptor</keyword>
<evidence type="ECO:0000256" key="3">
    <source>
        <dbReference type="ARBA" id="ARBA00022475"/>
    </source>
</evidence>
<dbReference type="Pfam" id="PF13855">
    <property type="entry name" value="LRR_8"/>
    <property type="match status" value="1"/>
</dbReference>
<keyword evidence="17" id="KW-1185">Reference proteome</keyword>
<dbReference type="Proteomes" id="UP001140206">
    <property type="component" value="Chromosome 3"/>
</dbReference>
<evidence type="ECO:0000313" key="17">
    <source>
        <dbReference type="Proteomes" id="UP001140206"/>
    </source>
</evidence>
<dbReference type="FunFam" id="3.80.10.10:FF:001347">
    <property type="entry name" value="LRR receptor-like serine/threonine-protein kinase GSO2"/>
    <property type="match status" value="1"/>
</dbReference>
<dbReference type="InterPro" id="IPR013210">
    <property type="entry name" value="LRR_N_plant-typ"/>
</dbReference>
<keyword evidence="4" id="KW-0433">Leucine-rich repeat</keyword>
<comment type="caution">
    <text evidence="16">The sequence shown here is derived from an EMBL/GenBank/DDBJ whole genome shotgun (WGS) entry which is preliminary data.</text>
</comment>
<evidence type="ECO:0000256" key="14">
    <source>
        <dbReference type="SAM" id="SignalP"/>
    </source>
</evidence>
<sequence>MKLLLTVFLCFLVTLTSIPTIANGCFEVERDALLAFKAGLHDPGKLLSSWHGPECCNWTGVICHNLHQHVVKLNLRNPLYPADNYFDWESHALTGTLNPALLSLKYLTHLDISGHDFSNINFPKFACSFEHLVYLNLSGSQFQGVIPQEIGNLSRLQSLDLSGSNFTGLIPPQIGNLSNLWYLSLGYSYLFSKPSVDRLSWLSRLFNLRYLDMSWIDLNDTVDWSVINEMHLLETLMLPDCSLSEIPIELSHVNLTSLKKLDISLNSFNVPLPNWLWNLTGLLYIDLRYSEFYGSVPITLSNLVSLNFLGLGGNNFENVFLEPISQLVNLRSLYLSRLGIGGDVLNLIKKLGNMWYNLEDVDLGGNGLTGNISWITQMRNLSIIDLTSNSLSGHIPSEIGTLVCLKELYLSGNSLSGVITEAHFVKLSNLETLDLPGNMLTLKLNENWVPPFQLQYLVLESCKVGPKFPSWLQWQTQLFDVSLSNTSIIGVIPAWFWNLSVEYVDMSYNNITGSLPVSFLLSKIRDLNLRSNNISGPMPSVWGGIDSLDLSNNILNGSMPTKFEFPQAHLVDLSGNRIDGAIPQGVCNMPYLFVLQLSHNAISGEIPDCWKNISNLEEIDLSNNQITGELPASIGSLQNLLTLQLYNNKLHGEIPSTLQQCKNLVFLSLGMNNFSGKIPAWIGKQLQNLVVLQLRSNKFTGFIPPEIGELSELQILDLADNSLVGSIPNSVGNFSSMKNSSRYYFVTYGSHTSSYSDTLYIDINGQYVYSSAPLEFVKTIDISGNNLSGQIPEEIWLLQAVISLNLSRNSLIGEISETIDGMRYLESLDLSFNEMSGQIPHAMSTLSSLHNLNLSYNNFSGKIPNGRQLDTLNDSSIYVGNSYLCGPPTDKSCSNGSSIGIDFGHGENEREMIWVYLSVALGFVLGFWSIWGVLIYQNIWWVAYFGTIDNLFDKMYVKIVLARRRLICSSA</sequence>
<evidence type="ECO:0000256" key="6">
    <source>
        <dbReference type="ARBA" id="ARBA00022692"/>
    </source>
</evidence>
<keyword evidence="5" id="KW-1070">Brassinosteroid signaling pathway</keyword>
<dbReference type="EMBL" id="JAMFTS010000003">
    <property type="protein sequence ID" value="KAJ4770674.1"/>
    <property type="molecule type" value="Genomic_DNA"/>
</dbReference>
<dbReference type="InterPro" id="IPR032675">
    <property type="entry name" value="LRR_dom_sf"/>
</dbReference>
<dbReference type="SUPFAM" id="SSF52058">
    <property type="entry name" value="L domain-like"/>
    <property type="match status" value="2"/>
</dbReference>
<evidence type="ECO:0000259" key="15">
    <source>
        <dbReference type="Pfam" id="PF08263"/>
    </source>
</evidence>
<evidence type="ECO:0000256" key="4">
    <source>
        <dbReference type="ARBA" id="ARBA00022614"/>
    </source>
</evidence>
<name>A0AAV8DS95_9POAL</name>